<keyword evidence="3" id="KW-1185">Reference proteome</keyword>
<dbReference type="InterPro" id="IPR027417">
    <property type="entry name" value="P-loop_NTPase"/>
</dbReference>
<dbReference type="Gene3D" id="3.40.50.300">
    <property type="entry name" value="P-loop containing nucleotide triphosphate hydrolases"/>
    <property type="match status" value="1"/>
</dbReference>
<sequence>MAVNPYLLSTTEHGADVTDLSDLARLLRQLRRRQARQRGASELTYRELAARTGWSIGTIAGYFGGRTLPPTNRLDVLAALLEATPAELGVLATARDHVQEGRRPVTSAAGPGRWPVPRQLPGENFHFVGRETELATLDALLDRAGPPAIAVLLTGTAGAGKTALAVKWAHRNASRFPHGQLHVNLGGFDPDGPPVAAARVVRDVAAAFGVPGDRIPAGPDAQIGLYRSVLAGRRVLMILDNARDADQVRPLLPGSPGCLTIVTSRNQLTSLVAVDGAHHLVVDLPAADEARQLLAHRLGPARARAEPTVVDELVSQCARLPLAMVIAAARANARPNFPIAVLAEELRLAHGSLDLFSGDDAPADLRVAFACSYRQLTPSAATLFRHVGNHPAPDVDVDTAADLAEAAPAHVRPVLAELTRAHLLTEHRPGRYACHDLLRAFAREQANR</sequence>
<evidence type="ECO:0000313" key="3">
    <source>
        <dbReference type="Proteomes" id="UP000680866"/>
    </source>
</evidence>
<dbReference type="Gene3D" id="1.10.260.40">
    <property type="entry name" value="lambda repressor-like DNA-binding domains"/>
    <property type="match status" value="1"/>
</dbReference>
<dbReference type="CDD" id="cd00093">
    <property type="entry name" value="HTH_XRE"/>
    <property type="match status" value="1"/>
</dbReference>
<dbReference type="InterPro" id="IPR001387">
    <property type="entry name" value="Cro/C1-type_HTH"/>
</dbReference>
<evidence type="ECO:0000259" key="1">
    <source>
        <dbReference type="PROSITE" id="PS50943"/>
    </source>
</evidence>
<evidence type="ECO:0000313" key="2">
    <source>
        <dbReference type="EMBL" id="BCJ67467.1"/>
    </source>
</evidence>
<name>A0A810N290_9ACTN</name>
<dbReference type="RefSeq" id="WP_212816799.1">
    <property type="nucleotide sequence ID" value="NZ_AP023359.1"/>
</dbReference>
<protein>
    <recommendedName>
        <fullName evidence="1">HTH cro/C1-type domain-containing protein</fullName>
    </recommendedName>
</protein>
<dbReference type="SUPFAM" id="SSF52540">
    <property type="entry name" value="P-loop containing nucleoside triphosphate hydrolases"/>
    <property type="match status" value="1"/>
</dbReference>
<dbReference type="PROSITE" id="PS50943">
    <property type="entry name" value="HTH_CROC1"/>
    <property type="match status" value="1"/>
</dbReference>
<organism evidence="2 3">
    <name type="scientific">Polymorphospora rubra</name>
    <dbReference type="NCBI Taxonomy" id="338584"/>
    <lineage>
        <taxon>Bacteria</taxon>
        <taxon>Bacillati</taxon>
        <taxon>Actinomycetota</taxon>
        <taxon>Actinomycetes</taxon>
        <taxon>Micromonosporales</taxon>
        <taxon>Micromonosporaceae</taxon>
        <taxon>Polymorphospora</taxon>
    </lineage>
</organism>
<gene>
    <name evidence="2" type="ORF">Prubr_44880</name>
</gene>
<dbReference type="KEGG" id="pry:Prubr_44880"/>
<dbReference type="EMBL" id="AP023359">
    <property type="protein sequence ID" value="BCJ67467.1"/>
    <property type="molecule type" value="Genomic_DNA"/>
</dbReference>
<dbReference type="SMART" id="SM00530">
    <property type="entry name" value="HTH_XRE"/>
    <property type="match status" value="1"/>
</dbReference>
<dbReference type="InterPro" id="IPR010982">
    <property type="entry name" value="Lambda_DNA-bd_dom_sf"/>
</dbReference>
<dbReference type="PRINTS" id="PR00364">
    <property type="entry name" value="DISEASERSIST"/>
</dbReference>
<dbReference type="Proteomes" id="UP000680866">
    <property type="component" value="Chromosome"/>
</dbReference>
<dbReference type="GO" id="GO:0003677">
    <property type="term" value="F:DNA binding"/>
    <property type="evidence" value="ECO:0007669"/>
    <property type="project" value="InterPro"/>
</dbReference>
<dbReference type="Pfam" id="PF13560">
    <property type="entry name" value="HTH_31"/>
    <property type="match status" value="1"/>
</dbReference>
<proteinExistence type="predicted"/>
<dbReference type="AlphaFoldDB" id="A0A810N290"/>
<dbReference type="PANTHER" id="PTHR47691:SF3">
    <property type="entry name" value="HTH-TYPE TRANSCRIPTIONAL REGULATOR RV0890C-RELATED"/>
    <property type="match status" value="1"/>
</dbReference>
<dbReference type="SUPFAM" id="SSF47413">
    <property type="entry name" value="lambda repressor-like DNA-binding domains"/>
    <property type="match status" value="1"/>
</dbReference>
<dbReference type="PANTHER" id="PTHR47691">
    <property type="entry name" value="REGULATOR-RELATED"/>
    <property type="match status" value="1"/>
</dbReference>
<reference evidence="2" key="1">
    <citation type="submission" date="2020-08" db="EMBL/GenBank/DDBJ databases">
        <title>Whole genome shotgun sequence of Polymorphospora rubra NBRC 101157.</title>
        <authorList>
            <person name="Komaki H."/>
            <person name="Tamura T."/>
        </authorList>
    </citation>
    <scope>NUCLEOTIDE SEQUENCE</scope>
    <source>
        <strain evidence="2">NBRC 101157</strain>
    </source>
</reference>
<accession>A0A810N290</accession>
<feature type="domain" description="HTH cro/C1-type" evidence="1">
    <location>
        <begin position="43"/>
        <end position="88"/>
    </location>
</feature>